<evidence type="ECO:0000313" key="2">
    <source>
        <dbReference type="RefSeq" id="XP_075091529.1"/>
    </source>
</evidence>
<sequence length="569" mass="66397">MPRVRSQDRLQGFDLEPERTFHRRLREARDTNNLQALVQLPVNMEDEQHMAVQEVAMPSIANVTSSIVKPRITGDFLERALIGDEKKGVDEMVEEIEKVLNMFCKWKQFVEVFMDDFSVFGSSYDDCLKNLGKVLACCEETTLVLNRKKCHLMVQQGIILGHRISKNDIEVDKAKVEGVTFKFDEACLKALEELKEKLVAAPIIKAPDWSLPFELMCNASDHAIGAVLGQRKDKMFYSIYYASKTLDDAQLNYTTTEKELLEVVWAFEKFRAYLEEVLHDVKFYYWDESFLYRQCANQLMRRYILKNEVKLVLYDCHASPYGGHHGGDRTTAKVLQSRFYWPTLFKDAHAFVKKYDQCQRPRTTTRRHDMPLNNILEVEIFYVWDIDFMGPLPLSKGSKYILLAMDYVLKWVEAIAFPTNDAKVVATFVKKNIFSRFWTPRALISDEGTHFCKRKDWDAKLDDSLWAYRTAYKIPIGASPYNIVYGKAGHLPVKLEHKAYWTVKKLNMYLEVAGKKRLLRLNELDEFKLHSYENSKLYKEKTKRWHNRCIMSHHFEPGQKVAMARDSAS</sequence>
<reference evidence="1" key="1">
    <citation type="journal article" date="2014" name="Nat. Commun.">
        <title>The tobacco genome sequence and its comparison with those of tomato and potato.</title>
        <authorList>
            <person name="Sierro N."/>
            <person name="Battey J.N."/>
            <person name="Ouadi S."/>
            <person name="Bakaher N."/>
            <person name="Bovet L."/>
            <person name="Willig A."/>
            <person name="Goepfert S."/>
            <person name="Peitsch M.C."/>
            <person name="Ivanov N.V."/>
        </authorList>
    </citation>
    <scope>NUCLEOTIDE SEQUENCE [LARGE SCALE GENOMIC DNA]</scope>
</reference>
<evidence type="ECO:0000313" key="1">
    <source>
        <dbReference type="Proteomes" id="UP000790787"/>
    </source>
</evidence>
<keyword evidence="1" id="KW-1185">Reference proteome</keyword>
<name>A0AC58T2R5_TOBAC</name>
<accession>A0AC58T2R5</accession>
<dbReference type="Proteomes" id="UP000790787">
    <property type="component" value="Chromosome 17"/>
</dbReference>
<dbReference type="RefSeq" id="XP_075091529.1">
    <property type="nucleotide sequence ID" value="XM_075235428.1"/>
</dbReference>
<reference evidence="2" key="2">
    <citation type="submission" date="2025-08" db="UniProtKB">
        <authorList>
            <consortium name="RefSeq"/>
        </authorList>
    </citation>
    <scope>IDENTIFICATION</scope>
    <source>
        <tissue evidence="2">Leaf</tissue>
    </source>
</reference>
<protein>
    <submittedName>
        <fullName evidence="2">Uncharacterized protein LOC142171735</fullName>
    </submittedName>
</protein>
<organism evidence="1 2">
    <name type="scientific">Nicotiana tabacum</name>
    <name type="common">Common tobacco</name>
    <dbReference type="NCBI Taxonomy" id="4097"/>
    <lineage>
        <taxon>Eukaryota</taxon>
        <taxon>Viridiplantae</taxon>
        <taxon>Streptophyta</taxon>
        <taxon>Embryophyta</taxon>
        <taxon>Tracheophyta</taxon>
        <taxon>Spermatophyta</taxon>
        <taxon>Magnoliopsida</taxon>
        <taxon>eudicotyledons</taxon>
        <taxon>Gunneridae</taxon>
        <taxon>Pentapetalae</taxon>
        <taxon>asterids</taxon>
        <taxon>lamiids</taxon>
        <taxon>Solanales</taxon>
        <taxon>Solanaceae</taxon>
        <taxon>Nicotianoideae</taxon>
        <taxon>Nicotianeae</taxon>
        <taxon>Nicotiana</taxon>
    </lineage>
</organism>
<proteinExistence type="predicted"/>
<gene>
    <name evidence="2" type="primary">LOC142171735</name>
</gene>